<protein>
    <submittedName>
        <fullName evidence="2">Uncharacterized protein</fullName>
    </submittedName>
</protein>
<keyword evidence="1" id="KW-1133">Transmembrane helix</keyword>
<gene>
    <name evidence="2" type="ORF">ASTO00021_LOCUS19187</name>
</gene>
<reference evidence="2" key="1">
    <citation type="submission" date="2021-01" db="EMBL/GenBank/DDBJ databases">
        <authorList>
            <person name="Corre E."/>
            <person name="Pelletier E."/>
            <person name="Niang G."/>
            <person name="Scheremetjew M."/>
            <person name="Finn R."/>
            <person name="Kale V."/>
            <person name="Holt S."/>
            <person name="Cochrane G."/>
            <person name="Meng A."/>
            <person name="Brown T."/>
            <person name="Cohen L."/>
        </authorList>
    </citation>
    <scope>NUCLEOTIDE SEQUENCE</scope>
    <source>
        <strain evidence="2">GSBS06</strain>
    </source>
</reference>
<accession>A0A7S3V3M0</accession>
<dbReference type="EMBL" id="HBIN01027559">
    <property type="protein sequence ID" value="CAE0449215.1"/>
    <property type="molecule type" value="Transcribed_RNA"/>
</dbReference>
<name>A0A7S3V3M0_9STRA</name>
<keyword evidence="1" id="KW-0472">Membrane</keyword>
<feature type="transmembrane region" description="Helical" evidence="1">
    <location>
        <begin position="205"/>
        <end position="226"/>
    </location>
</feature>
<organism evidence="2">
    <name type="scientific">Aplanochytrium stocchinoi</name>
    <dbReference type="NCBI Taxonomy" id="215587"/>
    <lineage>
        <taxon>Eukaryota</taxon>
        <taxon>Sar</taxon>
        <taxon>Stramenopiles</taxon>
        <taxon>Bigyra</taxon>
        <taxon>Labyrinthulomycetes</taxon>
        <taxon>Thraustochytrida</taxon>
        <taxon>Thraustochytriidae</taxon>
        <taxon>Aplanochytrium</taxon>
    </lineage>
</organism>
<keyword evidence="1" id="KW-0812">Transmembrane</keyword>
<dbReference type="AlphaFoldDB" id="A0A7S3V3M0"/>
<feature type="transmembrane region" description="Helical" evidence="1">
    <location>
        <begin position="138"/>
        <end position="155"/>
    </location>
</feature>
<sequence>MISPALLLSGGVIGSYLIGYTAYSKTNKTLEWESLKEVVCVKKGLDHTAVQLNKVLALSGLTQLGLAFIPGAMDTIGVNQQDLAALSTYMLVSHGAYSIYRYYASAKMPRISTFPRIFTEAFSSAASTIEKLMAKRKFALLCGTACSALMYAYLLDDGTYIHSRTKVPVDALQEHAPEICGVLSLGLLHFYFMEVDAKGALPVRPYGLLALITPSVALAFAAKYVLV</sequence>
<feature type="transmembrane region" description="Helical" evidence="1">
    <location>
        <begin position="6"/>
        <end position="23"/>
    </location>
</feature>
<proteinExistence type="predicted"/>
<evidence type="ECO:0000256" key="1">
    <source>
        <dbReference type="SAM" id="Phobius"/>
    </source>
</evidence>
<evidence type="ECO:0000313" key="2">
    <source>
        <dbReference type="EMBL" id="CAE0449215.1"/>
    </source>
</evidence>